<dbReference type="GO" id="GO:0003352">
    <property type="term" value="P:regulation of cilium movement"/>
    <property type="evidence" value="ECO:0007669"/>
    <property type="project" value="InterPro"/>
</dbReference>
<evidence type="ECO:0000256" key="1">
    <source>
        <dbReference type="ARBA" id="ARBA00009619"/>
    </source>
</evidence>
<dbReference type="KEGG" id="tva:4762267"/>
<dbReference type="VEuPathDB" id="TrichDB:TVAGG3_0277910"/>
<accession>A2ESG2</accession>
<dbReference type="EMBL" id="DS113476">
    <property type="protein sequence ID" value="EAY04406.1"/>
    <property type="molecule type" value="Genomic_DNA"/>
</dbReference>
<proteinExistence type="inferred from homology"/>
<dbReference type="PANTHER" id="PTHR13238:SF0">
    <property type="entry name" value="CILIA- AND FLAGELLA-ASSOCIATED PROTEIN 298"/>
    <property type="match status" value="1"/>
</dbReference>
<reference evidence="2" key="1">
    <citation type="submission" date="2006-10" db="EMBL/GenBank/DDBJ databases">
        <authorList>
            <person name="Amadeo P."/>
            <person name="Zhao Q."/>
            <person name="Wortman J."/>
            <person name="Fraser-Liggett C."/>
            <person name="Carlton J."/>
        </authorList>
    </citation>
    <scope>NUCLEOTIDE SEQUENCE</scope>
    <source>
        <strain evidence="2">G3</strain>
    </source>
</reference>
<dbReference type="Proteomes" id="UP000001542">
    <property type="component" value="Unassembled WGS sequence"/>
</dbReference>
<keyword evidence="3" id="KW-1185">Reference proteome</keyword>
<dbReference type="STRING" id="5722.A2ESG2"/>
<reference evidence="2" key="2">
    <citation type="journal article" date="2007" name="Science">
        <title>Draft genome sequence of the sexually transmitted pathogen Trichomonas vaginalis.</title>
        <authorList>
            <person name="Carlton J.M."/>
            <person name="Hirt R.P."/>
            <person name="Silva J.C."/>
            <person name="Delcher A.L."/>
            <person name="Schatz M."/>
            <person name="Zhao Q."/>
            <person name="Wortman J.R."/>
            <person name="Bidwell S.L."/>
            <person name="Alsmark U.C.M."/>
            <person name="Besteiro S."/>
            <person name="Sicheritz-Ponten T."/>
            <person name="Noel C.J."/>
            <person name="Dacks J.B."/>
            <person name="Foster P.G."/>
            <person name="Simillion C."/>
            <person name="Van de Peer Y."/>
            <person name="Miranda-Saavedra D."/>
            <person name="Barton G.J."/>
            <person name="Westrop G.D."/>
            <person name="Mueller S."/>
            <person name="Dessi D."/>
            <person name="Fiori P.L."/>
            <person name="Ren Q."/>
            <person name="Paulsen I."/>
            <person name="Zhang H."/>
            <person name="Bastida-Corcuera F.D."/>
            <person name="Simoes-Barbosa A."/>
            <person name="Brown M.T."/>
            <person name="Hayes R.D."/>
            <person name="Mukherjee M."/>
            <person name="Okumura C.Y."/>
            <person name="Schneider R."/>
            <person name="Smith A.J."/>
            <person name="Vanacova S."/>
            <person name="Villalvazo M."/>
            <person name="Haas B.J."/>
            <person name="Pertea M."/>
            <person name="Feldblyum T.V."/>
            <person name="Utterback T.R."/>
            <person name="Shu C.L."/>
            <person name="Osoegawa K."/>
            <person name="de Jong P.J."/>
            <person name="Hrdy I."/>
            <person name="Horvathova L."/>
            <person name="Zubacova Z."/>
            <person name="Dolezal P."/>
            <person name="Malik S.B."/>
            <person name="Logsdon J.M. Jr."/>
            <person name="Henze K."/>
            <person name="Gupta A."/>
            <person name="Wang C.C."/>
            <person name="Dunne R.L."/>
            <person name="Upcroft J.A."/>
            <person name="Upcroft P."/>
            <person name="White O."/>
            <person name="Salzberg S.L."/>
            <person name="Tang P."/>
            <person name="Chiu C.-H."/>
            <person name="Lee Y.-S."/>
            <person name="Embley T.M."/>
            <person name="Coombs G.H."/>
            <person name="Mottram J.C."/>
            <person name="Tachezy J."/>
            <person name="Fraser-Liggett C.M."/>
            <person name="Johnson P.J."/>
        </authorList>
    </citation>
    <scope>NUCLEOTIDE SEQUENCE [LARGE SCALE GENOMIC DNA]</scope>
    <source>
        <strain evidence="2">G3</strain>
    </source>
</reference>
<dbReference type="OrthoDB" id="276065at2759"/>
<name>A2ESG2_TRIV3</name>
<dbReference type="InterPro" id="IPR021298">
    <property type="entry name" value="CFAP298"/>
</dbReference>
<sequence length="244" mass="27913">MVNFHLSTTKETDFLYTTTTEEEVIRVIEDCVAIHNAIIKIREIVSKLKDLIKLGPMGENNERANPPEKKEILERAIADAEAAIDPELVKKKVALTVEGVTEELARLSGAVTIVYPEGLPKTDPVRKIMDGEPVKYELDPKLVQFWVTRKSYQRGKHIFDYTGKNERQTFVAKFTGPESGPPPRDMTMDKEAQIRLMSQMHRKAEELKRIENDDDTSYLDSQWANPRGLKNTFQGLEDVDWKPK</sequence>
<gene>
    <name evidence="2" type="ORF">TVAG_417040</name>
</gene>
<dbReference type="VEuPathDB" id="TrichDB:TVAG_417040"/>
<protein>
    <submittedName>
        <fullName evidence="2">Uncharacterized protein</fullName>
    </submittedName>
</protein>
<dbReference type="PANTHER" id="PTHR13238">
    <property type="entry name" value="PROTEIN C21ORF59"/>
    <property type="match status" value="1"/>
</dbReference>
<evidence type="ECO:0000313" key="3">
    <source>
        <dbReference type="Proteomes" id="UP000001542"/>
    </source>
</evidence>
<organism evidence="2 3">
    <name type="scientific">Trichomonas vaginalis (strain ATCC PRA-98 / G3)</name>
    <dbReference type="NCBI Taxonomy" id="412133"/>
    <lineage>
        <taxon>Eukaryota</taxon>
        <taxon>Metamonada</taxon>
        <taxon>Parabasalia</taxon>
        <taxon>Trichomonadida</taxon>
        <taxon>Trichomonadidae</taxon>
        <taxon>Trichomonas</taxon>
    </lineage>
</organism>
<dbReference type="InParanoid" id="A2ESG2"/>
<evidence type="ECO:0000313" key="2">
    <source>
        <dbReference type="EMBL" id="EAY04406.1"/>
    </source>
</evidence>
<dbReference type="eggNOG" id="ENOG502QQ3Z">
    <property type="taxonomic scope" value="Eukaryota"/>
</dbReference>
<dbReference type="RefSeq" id="XP_001316629.1">
    <property type="nucleotide sequence ID" value="XM_001316594.1"/>
</dbReference>
<comment type="similarity">
    <text evidence="1">Belongs to the CFAP298 family.</text>
</comment>
<dbReference type="AlphaFoldDB" id="A2ESG2"/>
<dbReference type="Pfam" id="PF11069">
    <property type="entry name" value="CFAP298"/>
    <property type="match status" value="1"/>
</dbReference>